<dbReference type="PANTHER" id="PTHR13948:SF38">
    <property type="entry name" value="D111_G-PATCH DOMAIN-CONTAINING PROTEIN"/>
    <property type="match status" value="1"/>
</dbReference>
<evidence type="ECO:0000313" key="6">
    <source>
        <dbReference type="EMBL" id="GMH01260.1"/>
    </source>
</evidence>
<dbReference type="AlphaFoldDB" id="A0AAD3XDA1"/>
<feature type="domain" description="G-patch" evidence="5">
    <location>
        <begin position="404"/>
        <end position="448"/>
    </location>
</feature>
<proteinExistence type="predicted"/>
<accession>A0AAD3XDA1</accession>
<evidence type="ECO:0000256" key="4">
    <source>
        <dbReference type="SAM" id="MobiDB-lite"/>
    </source>
</evidence>
<organism evidence="6 7">
    <name type="scientific">Nepenthes gracilis</name>
    <name type="common">Slender pitcher plant</name>
    <dbReference type="NCBI Taxonomy" id="150966"/>
    <lineage>
        <taxon>Eukaryota</taxon>
        <taxon>Viridiplantae</taxon>
        <taxon>Streptophyta</taxon>
        <taxon>Embryophyta</taxon>
        <taxon>Tracheophyta</taxon>
        <taxon>Spermatophyta</taxon>
        <taxon>Magnoliopsida</taxon>
        <taxon>eudicotyledons</taxon>
        <taxon>Gunneridae</taxon>
        <taxon>Pentapetalae</taxon>
        <taxon>Caryophyllales</taxon>
        <taxon>Nepenthaceae</taxon>
        <taxon>Nepenthes</taxon>
    </lineage>
</organism>
<protein>
    <recommendedName>
        <fullName evidence="5">G-patch domain-containing protein</fullName>
    </recommendedName>
</protein>
<sequence>MEGDEEIAGSVECSSSKQQQTDESFIWDEVSQLYYHARSGFCHDPDAGWYYSSRDGLYYKFEDGNYLLLEYCKGDQCEIHSCEESNDSTLGEPSLQEHSHNIGCESSRLGNENESDQTGPTECSNDETQENPPPTSEWLEDTLIELYLSGYSGATHCTTDHVKLPLETDDKDSSVLFADAASWNEENWRAQYGQVIRQEGESVPDFPVVDLWDWTIVRETKSDGNSQVARLVGWLVQPSTVLHPSMPSSGGHLKTATICEAHLDLVRVRSGQVYKLRTPSVGYLAALSSYDSSNPTKDWGFPELSAARKSSLQPESSDSCEWKTAPQVPYLPKVQFCYNRLSELEKHKNLVYRDRAAERRALHGGFGVGPGQKESVVDAGWPPSPLSASTEEAAAEALNMPLGAGSYARRMLENMGWREGQGLGKSKQGIKAPLEALGNKGNAGLGWR</sequence>
<dbReference type="CDD" id="cd16074">
    <property type="entry name" value="OCRE"/>
    <property type="match status" value="1"/>
</dbReference>
<dbReference type="GO" id="GO:0000398">
    <property type="term" value="P:mRNA splicing, via spliceosome"/>
    <property type="evidence" value="ECO:0007669"/>
    <property type="project" value="TreeGrafter"/>
</dbReference>
<evidence type="ECO:0000256" key="1">
    <source>
        <dbReference type="ARBA" id="ARBA00004123"/>
    </source>
</evidence>
<dbReference type="PROSITE" id="PS50174">
    <property type="entry name" value="G_PATCH"/>
    <property type="match status" value="1"/>
</dbReference>
<dbReference type="Proteomes" id="UP001279734">
    <property type="component" value="Unassembled WGS sequence"/>
</dbReference>
<keyword evidence="7" id="KW-1185">Reference proteome</keyword>
<keyword evidence="2" id="KW-0694">RNA-binding</keyword>
<evidence type="ECO:0000313" key="7">
    <source>
        <dbReference type="Proteomes" id="UP001279734"/>
    </source>
</evidence>
<dbReference type="Pfam" id="PF01585">
    <property type="entry name" value="G-patch"/>
    <property type="match status" value="1"/>
</dbReference>
<evidence type="ECO:0000259" key="5">
    <source>
        <dbReference type="PROSITE" id="PS50174"/>
    </source>
</evidence>
<evidence type="ECO:0000256" key="2">
    <source>
        <dbReference type="ARBA" id="ARBA00022884"/>
    </source>
</evidence>
<dbReference type="InterPro" id="IPR000467">
    <property type="entry name" value="G_patch_dom"/>
</dbReference>
<comment type="caution">
    <text evidence="6">The sequence shown here is derived from an EMBL/GenBank/DDBJ whole genome shotgun (WGS) entry which is preliminary data.</text>
</comment>
<evidence type="ECO:0000256" key="3">
    <source>
        <dbReference type="ARBA" id="ARBA00023242"/>
    </source>
</evidence>
<name>A0AAD3XDA1_NEPGR</name>
<dbReference type="Pfam" id="PF17780">
    <property type="entry name" value="OCRE"/>
    <property type="match status" value="1"/>
</dbReference>
<gene>
    <name evidence="6" type="ORF">Nepgr_003099</name>
</gene>
<dbReference type="SMART" id="SM00443">
    <property type="entry name" value="G_patch"/>
    <property type="match status" value="1"/>
</dbReference>
<dbReference type="EMBL" id="BSYO01000002">
    <property type="protein sequence ID" value="GMH01260.1"/>
    <property type="molecule type" value="Genomic_DNA"/>
</dbReference>
<feature type="compositionally biased region" description="Polar residues" evidence="4">
    <location>
        <begin position="108"/>
        <end position="123"/>
    </location>
</feature>
<dbReference type="InterPro" id="IPR041591">
    <property type="entry name" value="OCRE"/>
</dbReference>
<dbReference type="GO" id="GO:0005634">
    <property type="term" value="C:nucleus"/>
    <property type="evidence" value="ECO:0007669"/>
    <property type="project" value="UniProtKB-SubCell"/>
</dbReference>
<dbReference type="PANTHER" id="PTHR13948">
    <property type="entry name" value="RNA-BINDING PROTEIN"/>
    <property type="match status" value="1"/>
</dbReference>
<dbReference type="GO" id="GO:0003723">
    <property type="term" value="F:RNA binding"/>
    <property type="evidence" value="ECO:0007669"/>
    <property type="project" value="UniProtKB-KW"/>
</dbReference>
<reference evidence="6" key="1">
    <citation type="submission" date="2023-05" db="EMBL/GenBank/DDBJ databases">
        <title>Nepenthes gracilis genome sequencing.</title>
        <authorList>
            <person name="Fukushima K."/>
        </authorList>
    </citation>
    <scope>NUCLEOTIDE SEQUENCE</scope>
    <source>
        <strain evidence="6">SING2019-196</strain>
    </source>
</reference>
<feature type="region of interest" description="Disordered" evidence="4">
    <location>
        <begin position="84"/>
        <end position="136"/>
    </location>
</feature>
<keyword evidence="3" id="KW-0539">Nucleus</keyword>
<comment type="subcellular location">
    <subcellularLocation>
        <location evidence="1">Nucleus</location>
    </subcellularLocation>
</comment>